<dbReference type="AlphaFoldDB" id="A0AAV7GMQ1"/>
<organism evidence="1 2">
    <name type="scientific">Dendrobium chrysotoxum</name>
    <name type="common">Orchid</name>
    <dbReference type="NCBI Taxonomy" id="161865"/>
    <lineage>
        <taxon>Eukaryota</taxon>
        <taxon>Viridiplantae</taxon>
        <taxon>Streptophyta</taxon>
        <taxon>Embryophyta</taxon>
        <taxon>Tracheophyta</taxon>
        <taxon>Spermatophyta</taxon>
        <taxon>Magnoliopsida</taxon>
        <taxon>Liliopsida</taxon>
        <taxon>Asparagales</taxon>
        <taxon>Orchidaceae</taxon>
        <taxon>Epidendroideae</taxon>
        <taxon>Malaxideae</taxon>
        <taxon>Dendrobiinae</taxon>
        <taxon>Dendrobium</taxon>
    </lineage>
</organism>
<dbReference type="Proteomes" id="UP000775213">
    <property type="component" value="Unassembled WGS sequence"/>
</dbReference>
<dbReference type="EMBL" id="JAGFBR010000013">
    <property type="protein sequence ID" value="KAH0456988.1"/>
    <property type="molecule type" value="Genomic_DNA"/>
</dbReference>
<reference evidence="1 2" key="1">
    <citation type="journal article" date="2021" name="Hortic Res">
        <title>Chromosome-scale assembly of the Dendrobium chrysotoxum genome enhances the understanding of orchid evolution.</title>
        <authorList>
            <person name="Zhang Y."/>
            <person name="Zhang G.Q."/>
            <person name="Zhang D."/>
            <person name="Liu X.D."/>
            <person name="Xu X.Y."/>
            <person name="Sun W.H."/>
            <person name="Yu X."/>
            <person name="Zhu X."/>
            <person name="Wang Z.W."/>
            <person name="Zhao X."/>
            <person name="Zhong W.Y."/>
            <person name="Chen H."/>
            <person name="Yin W.L."/>
            <person name="Huang T."/>
            <person name="Niu S.C."/>
            <person name="Liu Z.J."/>
        </authorList>
    </citation>
    <scope>NUCLEOTIDE SEQUENCE [LARGE SCALE GENOMIC DNA]</scope>
    <source>
        <strain evidence="1">Lindl</strain>
    </source>
</reference>
<name>A0AAV7GMQ1_DENCH</name>
<proteinExistence type="predicted"/>
<protein>
    <submittedName>
        <fullName evidence="1">Uncharacterized protein</fullName>
    </submittedName>
</protein>
<comment type="caution">
    <text evidence="1">The sequence shown here is derived from an EMBL/GenBank/DDBJ whole genome shotgun (WGS) entry which is preliminary data.</text>
</comment>
<sequence length="107" mass="11927">MALGPGLYCVPRKLDIGERAKLFDIMADRESLSARKERMLTMAFGVGKCMGLVSAFADKDGFDEIPGRWQLLIIDSELLWLAQLIKLTIETQLTLKNEKNGVIGNEV</sequence>
<evidence type="ECO:0000313" key="1">
    <source>
        <dbReference type="EMBL" id="KAH0456988.1"/>
    </source>
</evidence>
<accession>A0AAV7GMQ1</accession>
<evidence type="ECO:0000313" key="2">
    <source>
        <dbReference type="Proteomes" id="UP000775213"/>
    </source>
</evidence>
<keyword evidence="2" id="KW-1185">Reference proteome</keyword>
<gene>
    <name evidence="1" type="ORF">IEQ34_014895</name>
</gene>